<dbReference type="OrthoDB" id="361607at2759"/>
<feature type="transmembrane region" description="Helical" evidence="5">
    <location>
        <begin position="12"/>
        <end position="39"/>
    </location>
</feature>
<dbReference type="PANTHER" id="PTHR43701:SF2">
    <property type="entry name" value="MEMBRANE TRANSPORTER PROTEIN YJNA-RELATED"/>
    <property type="match status" value="1"/>
</dbReference>
<feature type="transmembrane region" description="Helical" evidence="5">
    <location>
        <begin position="118"/>
        <end position="136"/>
    </location>
</feature>
<keyword evidence="4 5" id="KW-0472">Membrane</keyword>
<evidence type="ECO:0000256" key="3">
    <source>
        <dbReference type="ARBA" id="ARBA00022989"/>
    </source>
</evidence>
<dbReference type="EMBL" id="ACOU01000002">
    <property type="protein sequence ID" value="EKX73905.1"/>
    <property type="molecule type" value="Genomic_DNA"/>
</dbReference>
<proteinExistence type="predicted"/>
<dbReference type="GeneID" id="15807353"/>
<dbReference type="eggNOG" id="ENOG502QX7H">
    <property type="taxonomic scope" value="Eukaryota"/>
</dbReference>
<dbReference type="InterPro" id="IPR002781">
    <property type="entry name" value="TM_pro_TauE-like"/>
</dbReference>
<evidence type="ECO:0000256" key="5">
    <source>
        <dbReference type="SAM" id="Phobius"/>
    </source>
</evidence>
<dbReference type="RefSeq" id="XP_004833357.1">
    <property type="nucleotide sequence ID" value="XM_004833300.1"/>
</dbReference>
<keyword evidence="3 5" id="KW-1133">Transmembrane helix</keyword>
<dbReference type="InterPro" id="IPR051598">
    <property type="entry name" value="TSUP/Inactive_protease-like"/>
</dbReference>
<protein>
    <recommendedName>
        <fullName evidence="8">Sulfite exporter TauE/SafE</fullName>
    </recommendedName>
</protein>
<keyword evidence="2 5" id="KW-0812">Transmembrane</keyword>
<feature type="transmembrane region" description="Helical" evidence="5">
    <location>
        <begin position="296"/>
        <end position="320"/>
    </location>
</feature>
<evidence type="ECO:0000313" key="7">
    <source>
        <dbReference type="Proteomes" id="UP000031512"/>
    </source>
</evidence>
<dbReference type="Pfam" id="PF01925">
    <property type="entry name" value="TauE"/>
    <property type="match status" value="1"/>
</dbReference>
<organism evidence="6 7">
    <name type="scientific">Theileria equi strain WA</name>
    <dbReference type="NCBI Taxonomy" id="1537102"/>
    <lineage>
        <taxon>Eukaryota</taxon>
        <taxon>Sar</taxon>
        <taxon>Alveolata</taxon>
        <taxon>Apicomplexa</taxon>
        <taxon>Aconoidasida</taxon>
        <taxon>Piroplasmida</taxon>
        <taxon>Theileriidae</taxon>
        <taxon>Theileria</taxon>
    </lineage>
</organism>
<evidence type="ECO:0000256" key="2">
    <source>
        <dbReference type="ARBA" id="ARBA00022692"/>
    </source>
</evidence>
<accession>L1LF83</accession>
<dbReference type="KEGG" id="beq:BEWA_039430"/>
<evidence type="ECO:0008006" key="8">
    <source>
        <dbReference type="Google" id="ProtNLM"/>
    </source>
</evidence>
<keyword evidence="7" id="KW-1185">Reference proteome</keyword>
<evidence type="ECO:0000313" key="6">
    <source>
        <dbReference type="EMBL" id="EKX73905.1"/>
    </source>
</evidence>
<dbReference type="PANTHER" id="PTHR43701">
    <property type="entry name" value="MEMBRANE TRANSPORTER PROTEIN MJ0441-RELATED"/>
    <property type="match status" value="1"/>
</dbReference>
<feature type="transmembrane region" description="Helical" evidence="5">
    <location>
        <begin position="264"/>
        <end position="290"/>
    </location>
</feature>
<feature type="transmembrane region" description="Helical" evidence="5">
    <location>
        <begin position="213"/>
        <end position="231"/>
    </location>
</feature>
<dbReference type="Proteomes" id="UP000031512">
    <property type="component" value="Unassembled WGS sequence"/>
</dbReference>
<feature type="transmembrane region" description="Helical" evidence="5">
    <location>
        <begin position="45"/>
        <end position="67"/>
    </location>
</feature>
<dbReference type="GO" id="GO:0016020">
    <property type="term" value="C:membrane"/>
    <property type="evidence" value="ECO:0007669"/>
    <property type="project" value="UniProtKB-SubCell"/>
</dbReference>
<dbReference type="AlphaFoldDB" id="L1LF83"/>
<sequence length="382" mass="42018">MELDINDLYTFITVSVISSVCITIGVGGGILYVPILGYIFNDIAYGVYLSKLSVLISSSLGLLYHLFHDIFAKNDASEAGQTPPRIHILLAISIIPWCIIGSFFGVTIHFMAKKYLKILLTTFVSITATISVCKLVRRYMEKKAPETEPDEKCPSQSPSQENIIEEQEEPSVATIAAYDISEIHGDVQRIVGCFIIVGMLVVYYLSLNVPCKYFAAILRVVCILVGLFYSAKIRKSMEVKYVQQTVGACSQQIRKFFSNAIVRIIVKIMVAVLCGLLSGTIGIGAGIFLIPLLQFLLLPPLSVAATSNLLTLVMAVSSTLKFKTTIKYTYKMVIPTVSGSLIGSGASIFFIRSVVKDKFSDTFINMILFSVCTMSIILTWTL</sequence>
<name>L1LF83_THEEQ</name>
<comment type="caution">
    <text evidence="6">The sequence shown here is derived from an EMBL/GenBank/DDBJ whole genome shotgun (WGS) entry which is preliminary data.</text>
</comment>
<reference evidence="6 7" key="1">
    <citation type="journal article" date="2012" name="BMC Genomics">
        <title>Comparative genomic analysis and phylogenetic position of Theileria equi.</title>
        <authorList>
            <person name="Kappmeyer L.S."/>
            <person name="Thiagarajan M."/>
            <person name="Herndon D.R."/>
            <person name="Ramsay J.D."/>
            <person name="Caler E."/>
            <person name="Djikeng A."/>
            <person name="Gillespie J.J."/>
            <person name="Lau A.O."/>
            <person name="Roalson E.H."/>
            <person name="Silva J.C."/>
            <person name="Silva M.G."/>
            <person name="Suarez C.E."/>
            <person name="Ueti M.W."/>
            <person name="Nene V.M."/>
            <person name="Mealey R.H."/>
            <person name="Knowles D.P."/>
            <person name="Brayton K.A."/>
        </authorList>
    </citation>
    <scope>NUCLEOTIDE SEQUENCE [LARGE SCALE GENOMIC DNA]</scope>
    <source>
        <strain evidence="6 7">WA</strain>
    </source>
</reference>
<evidence type="ECO:0000256" key="1">
    <source>
        <dbReference type="ARBA" id="ARBA00004141"/>
    </source>
</evidence>
<feature type="transmembrane region" description="Helical" evidence="5">
    <location>
        <begin position="190"/>
        <end position="207"/>
    </location>
</feature>
<dbReference type="VEuPathDB" id="PiroplasmaDB:BEWA_039430"/>
<feature type="transmembrane region" description="Helical" evidence="5">
    <location>
        <begin position="88"/>
        <end position="112"/>
    </location>
</feature>
<feature type="transmembrane region" description="Helical" evidence="5">
    <location>
        <begin position="363"/>
        <end position="381"/>
    </location>
</feature>
<gene>
    <name evidence="6" type="ORF">BEWA_039430</name>
</gene>
<feature type="transmembrane region" description="Helical" evidence="5">
    <location>
        <begin position="332"/>
        <end position="351"/>
    </location>
</feature>
<comment type="subcellular location">
    <subcellularLocation>
        <location evidence="1">Membrane</location>
        <topology evidence="1">Multi-pass membrane protein</topology>
    </subcellularLocation>
</comment>
<evidence type="ECO:0000256" key="4">
    <source>
        <dbReference type="ARBA" id="ARBA00023136"/>
    </source>
</evidence>